<evidence type="ECO:0000259" key="9">
    <source>
        <dbReference type="PROSITE" id="PS50847"/>
    </source>
</evidence>
<evidence type="ECO:0000256" key="2">
    <source>
        <dbReference type="ARBA" id="ARBA00022525"/>
    </source>
</evidence>
<protein>
    <submittedName>
        <fullName evidence="11">Fibronectin type III domain-containing protein</fullName>
    </submittedName>
</protein>
<keyword evidence="3 8" id="KW-0732">Signal</keyword>
<keyword evidence="7" id="KW-1133">Transmembrane helix</keyword>
<keyword evidence="6" id="KW-0624">Polysaccharide degradation</keyword>
<keyword evidence="6" id="KW-0119">Carbohydrate metabolism</keyword>
<evidence type="ECO:0000256" key="8">
    <source>
        <dbReference type="SAM" id="SignalP"/>
    </source>
</evidence>
<keyword evidence="12" id="KW-1185">Reference proteome</keyword>
<dbReference type="EMBL" id="JAVREI010000012">
    <property type="protein sequence ID" value="MDT0277307.1"/>
    <property type="molecule type" value="Genomic_DNA"/>
</dbReference>
<comment type="caution">
    <text evidence="11">The sequence shown here is derived from an EMBL/GenBank/DDBJ whole genome shotgun (WGS) entry which is preliminary data.</text>
</comment>
<feature type="domain" description="Gram-positive cocci surface proteins LPxTG" evidence="9">
    <location>
        <begin position="520"/>
        <end position="554"/>
    </location>
</feature>
<keyword evidence="7" id="KW-0472">Membrane</keyword>
<evidence type="ECO:0000256" key="1">
    <source>
        <dbReference type="ARBA" id="ARBA00022512"/>
    </source>
</evidence>
<evidence type="ECO:0000256" key="5">
    <source>
        <dbReference type="ARBA" id="ARBA00023295"/>
    </source>
</evidence>
<dbReference type="InterPro" id="IPR013783">
    <property type="entry name" value="Ig-like_fold"/>
</dbReference>
<dbReference type="InterPro" id="IPR003961">
    <property type="entry name" value="FN3_dom"/>
</dbReference>
<feature type="transmembrane region" description="Helical" evidence="7">
    <location>
        <begin position="527"/>
        <end position="548"/>
    </location>
</feature>
<feature type="chain" id="PRO_5047494148" evidence="8">
    <location>
        <begin position="35"/>
        <end position="554"/>
    </location>
</feature>
<evidence type="ECO:0000256" key="4">
    <source>
        <dbReference type="ARBA" id="ARBA00023088"/>
    </source>
</evidence>
<evidence type="ECO:0000313" key="12">
    <source>
        <dbReference type="Proteomes" id="UP001183222"/>
    </source>
</evidence>
<keyword evidence="5" id="KW-0326">Glycosidase</keyword>
<keyword evidence="5" id="KW-0378">Hydrolase</keyword>
<dbReference type="SUPFAM" id="SSF49265">
    <property type="entry name" value="Fibronectin type III"/>
    <property type="match status" value="1"/>
</dbReference>
<dbReference type="InterPro" id="IPR019931">
    <property type="entry name" value="LPXTG_anchor"/>
</dbReference>
<dbReference type="RefSeq" id="WP_311346116.1">
    <property type="nucleotide sequence ID" value="NZ_JAVREI010000012.1"/>
</dbReference>
<feature type="domain" description="Fibronectin type-III" evidence="10">
    <location>
        <begin position="218"/>
        <end position="312"/>
    </location>
</feature>
<evidence type="ECO:0000256" key="3">
    <source>
        <dbReference type="ARBA" id="ARBA00022729"/>
    </source>
</evidence>
<dbReference type="PROSITE" id="PS50847">
    <property type="entry name" value="GRAM_POS_ANCHORING"/>
    <property type="match status" value="1"/>
</dbReference>
<proteinExistence type="predicted"/>
<feature type="signal peptide" evidence="8">
    <location>
        <begin position="1"/>
        <end position="34"/>
    </location>
</feature>
<keyword evidence="2" id="KW-0964">Secreted</keyword>
<dbReference type="Proteomes" id="UP001183222">
    <property type="component" value="Unassembled WGS sequence"/>
</dbReference>
<sequence length="554" mass="53461">MQLTSSPRRALGLLALSAVGMSTTVLSLGGVAQAAAVETTDPFAVTYDHDGATDTWTVPAGYCSVDWLLEGAEGGAGDQGGPGASGGTLKLTTYFDDIAVPTTFTLAPGAVGGDATTGVAGAGGVSPLDPDVNGGAGAVGSDTIAAGGGGGAATVVTGSDNSELIASGGRGGSGVGELGGIGGNGEVNYYWAMTSDPGVDGVGDGGAGSISATANLCAPATPSAWLVGDDGKLSVHLSEGVGGEAPTTGYQYTRDDGDNWLALPTTTVDGRLVGTISGLTNGTSYTVQVRAIAGNGAHSEATAPQTAMAYKPIGAPTDVVATAGPSSIVITWDAPTTAGSFELAGYVVGGDASSADGTDGASGIACETAADVRRCVLVAEPGWTHTFGVTPVDSAGNPGVHSASVTVTDVPRSVVSPTLPEADGALTSSATDGKVVAGSEITVSGAGFLPGSTVALVVYSTPVELGDVVVLADGTFSATVTLPADLTDGVHHVVASGVDADGNVRNLVVEVTVSGGTAVLANTGFSALPVLGAGGLALLAGGGLLVAARRRTAA</sequence>
<keyword evidence="4" id="KW-0572">Peptidoglycan-anchor</keyword>
<dbReference type="Gene3D" id="2.60.40.10">
    <property type="entry name" value="Immunoglobulins"/>
    <property type="match status" value="3"/>
</dbReference>
<keyword evidence="1" id="KW-0134">Cell wall</keyword>
<name>A0ABU2KAT8_9ACTN</name>
<reference evidence="12" key="1">
    <citation type="submission" date="2023-07" db="EMBL/GenBank/DDBJ databases">
        <title>30 novel species of actinomycetes from the DSMZ collection.</title>
        <authorList>
            <person name="Nouioui I."/>
        </authorList>
    </citation>
    <scope>NUCLEOTIDE SEQUENCE [LARGE SCALE GENOMIC DNA]</scope>
    <source>
        <strain evidence="12">DSM 46792</strain>
    </source>
</reference>
<dbReference type="SMART" id="SM00060">
    <property type="entry name" value="FN3"/>
    <property type="match status" value="2"/>
</dbReference>
<evidence type="ECO:0000259" key="10">
    <source>
        <dbReference type="PROSITE" id="PS50853"/>
    </source>
</evidence>
<gene>
    <name evidence="11" type="ORF">RM425_15480</name>
</gene>
<dbReference type="PROSITE" id="PS50853">
    <property type="entry name" value="FN3"/>
    <property type="match status" value="2"/>
</dbReference>
<evidence type="ECO:0000256" key="7">
    <source>
        <dbReference type="SAM" id="Phobius"/>
    </source>
</evidence>
<organism evidence="11 12">
    <name type="scientific">Blastococcus goldschmidtiae</name>
    <dbReference type="NCBI Taxonomy" id="3075546"/>
    <lineage>
        <taxon>Bacteria</taxon>
        <taxon>Bacillati</taxon>
        <taxon>Actinomycetota</taxon>
        <taxon>Actinomycetes</taxon>
        <taxon>Geodermatophilales</taxon>
        <taxon>Geodermatophilaceae</taxon>
        <taxon>Blastococcus</taxon>
    </lineage>
</organism>
<accession>A0ABU2KAT8</accession>
<feature type="domain" description="Fibronectin type-III" evidence="10">
    <location>
        <begin position="315"/>
        <end position="413"/>
    </location>
</feature>
<evidence type="ECO:0000256" key="6">
    <source>
        <dbReference type="ARBA" id="ARBA00023326"/>
    </source>
</evidence>
<keyword evidence="7" id="KW-0812">Transmembrane</keyword>
<evidence type="ECO:0000313" key="11">
    <source>
        <dbReference type="EMBL" id="MDT0277307.1"/>
    </source>
</evidence>
<dbReference type="CDD" id="cd00063">
    <property type="entry name" value="FN3"/>
    <property type="match status" value="1"/>
</dbReference>
<dbReference type="InterPro" id="IPR036116">
    <property type="entry name" value="FN3_sf"/>
</dbReference>